<feature type="domain" description="TraG P-loop" evidence="2">
    <location>
        <begin position="415"/>
        <end position="543"/>
    </location>
</feature>
<dbReference type="Gene3D" id="3.40.50.300">
    <property type="entry name" value="P-loop containing nucleotide triphosphate hydrolases"/>
    <property type="match status" value="1"/>
</dbReference>
<evidence type="ECO:0000259" key="1">
    <source>
        <dbReference type="Pfam" id="PF01935"/>
    </source>
</evidence>
<dbReference type="PANTHER" id="PTHR30121">
    <property type="entry name" value="UNCHARACTERIZED PROTEIN YJGR-RELATED"/>
    <property type="match status" value="1"/>
</dbReference>
<keyword evidence="4" id="KW-1185">Reference proteome</keyword>
<proteinExistence type="predicted"/>
<feature type="domain" description="Helicase HerA central" evidence="1">
    <location>
        <begin position="244"/>
        <end position="283"/>
    </location>
</feature>
<dbReference type="Pfam" id="PF01935">
    <property type="entry name" value="DUF87"/>
    <property type="match status" value="1"/>
</dbReference>
<dbReference type="SUPFAM" id="SSF52540">
    <property type="entry name" value="P-loop containing nucleoside triphosphate hydrolases"/>
    <property type="match status" value="1"/>
</dbReference>
<dbReference type="InterPro" id="IPR051162">
    <property type="entry name" value="T4SS_component"/>
</dbReference>
<accession>A0A4S8PW27</accession>
<gene>
    <name evidence="3" type="ORF">FAB82_22805</name>
</gene>
<dbReference type="InterPro" id="IPR002789">
    <property type="entry name" value="HerA_central"/>
</dbReference>
<evidence type="ECO:0000313" key="4">
    <source>
        <dbReference type="Proteomes" id="UP000308760"/>
    </source>
</evidence>
<protein>
    <submittedName>
        <fullName evidence="3">DUF87 domain-containing protein</fullName>
    </submittedName>
</protein>
<dbReference type="Gene3D" id="1.10.8.730">
    <property type="match status" value="1"/>
</dbReference>
<dbReference type="EMBL" id="STGY01000073">
    <property type="protein sequence ID" value="THV35790.1"/>
    <property type="molecule type" value="Genomic_DNA"/>
</dbReference>
<name>A0A4S8PW27_9ACTN</name>
<dbReference type="PANTHER" id="PTHR30121:SF6">
    <property type="entry name" value="SLR6007 PROTEIN"/>
    <property type="match status" value="1"/>
</dbReference>
<dbReference type="InterPro" id="IPR043964">
    <property type="entry name" value="P-loop_TraG"/>
</dbReference>
<comment type="caution">
    <text evidence="3">The sequence shown here is derived from an EMBL/GenBank/DDBJ whole genome shotgun (WGS) entry which is preliminary data.</text>
</comment>
<reference evidence="4" key="1">
    <citation type="submission" date="2019-04" db="EMBL/GenBank/DDBJ databases">
        <title>Nocardioides xinjiangensis sp. nov.</title>
        <authorList>
            <person name="Liu S."/>
        </authorList>
    </citation>
    <scope>NUCLEOTIDE SEQUENCE [LARGE SCALE GENOMIC DNA]</scope>
    <source>
        <strain evidence="4">18</strain>
    </source>
</reference>
<organism evidence="3 4">
    <name type="scientific">Glycomyces buryatensis</name>
    <dbReference type="NCBI Taxonomy" id="2570927"/>
    <lineage>
        <taxon>Bacteria</taxon>
        <taxon>Bacillati</taxon>
        <taxon>Actinomycetota</taxon>
        <taxon>Actinomycetes</taxon>
        <taxon>Glycomycetales</taxon>
        <taxon>Glycomycetaceae</taxon>
        <taxon>Glycomyces</taxon>
    </lineage>
</organism>
<dbReference type="Pfam" id="PF19044">
    <property type="entry name" value="P-loop_TraG"/>
    <property type="match status" value="1"/>
</dbReference>
<dbReference type="InterPro" id="IPR027417">
    <property type="entry name" value="P-loop_NTPase"/>
</dbReference>
<dbReference type="AlphaFoldDB" id="A0A4S8PW27"/>
<evidence type="ECO:0000259" key="2">
    <source>
        <dbReference type="Pfam" id="PF19044"/>
    </source>
</evidence>
<dbReference type="Proteomes" id="UP000308760">
    <property type="component" value="Unassembled WGS sequence"/>
</dbReference>
<evidence type="ECO:0000313" key="3">
    <source>
        <dbReference type="EMBL" id="THV35790.1"/>
    </source>
</evidence>
<dbReference type="OrthoDB" id="9804380at2"/>
<reference evidence="3 4" key="2">
    <citation type="submission" date="2019-05" db="EMBL/GenBank/DDBJ databases">
        <title>Glycomyces buryatensis sp. nov.</title>
        <authorList>
            <person name="Nikitina E."/>
        </authorList>
    </citation>
    <scope>NUCLEOTIDE SEQUENCE [LARGE SCALE GENOMIC DNA]</scope>
    <source>
        <strain evidence="3 4">18</strain>
    </source>
</reference>
<sequence length="581" mass="61184">MTWLRSLWGWGESFDASVELWPDAVRPEARRVQTGDGWAATLILVGWPGMVSYAWLEPLVDQATRLEVALHLDGVPAEVAAARLRKQRARMESTQRYVAAKEHLDDPRLDAAASDAAGLASRIARGDTRLHAMSFYVTVHAPTPETLDRSCARLRATAAAMMCDLRPATFRPLQGLTSTVPVGIDSLGARRTVDTDTAAAAFPFGSPDVPGPPGEQAVLYGLNAISGAPVLWDRWAEDNYNSIVVARSGAGKSYFAKTTMLRELYQDTSVTVIDPEGEYRALADAVGGTVCAPGAAGEAINPLALPTQASPEDLTRRKLFCATVIETALGENLSSTEAAAVDAAVAAAYAACGITDEPGTWGRKPPIMPEVTALLAEGSEIGASLAARLAPYVTGGLSSLLAGHTETASTAGPGQLHVFDLSAVPEEMAAVTTLVVLDAIWRSLRTDGVRRLVAVDEAWLLLRDGAGAAFLSRLAKSARKRNAGLMVITQDADDLLSTSLGHTVIANSATQVLLRQAPQSIAAVTAAFALTDTEADLIASARRGDALLLAGQTRVAFSTIAAPEEHRLCLTGLEAFGDGGR</sequence>